<dbReference type="AlphaFoldDB" id="A0A0N1PEG0"/>
<dbReference type="PROSITE" id="PS51257">
    <property type="entry name" value="PROKAR_LIPOPROTEIN"/>
    <property type="match status" value="1"/>
</dbReference>
<organism evidence="2 3">
    <name type="scientific">Leptomonas seymouri</name>
    <dbReference type="NCBI Taxonomy" id="5684"/>
    <lineage>
        <taxon>Eukaryota</taxon>
        <taxon>Discoba</taxon>
        <taxon>Euglenozoa</taxon>
        <taxon>Kinetoplastea</taxon>
        <taxon>Metakinetoplastina</taxon>
        <taxon>Trypanosomatida</taxon>
        <taxon>Trypanosomatidae</taxon>
        <taxon>Leishmaniinae</taxon>
        <taxon>Leptomonas</taxon>
    </lineage>
</organism>
<gene>
    <name evidence="2" type="ORF">ABL78_0646</name>
</gene>
<evidence type="ECO:0008006" key="4">
    <source>
        <dbReference type="Google" id="ProtNLM"/>
    </source>
</evidence>
<name>A0A0N1PEG0_LEPSE</name>
<feature type="region of interest" description="Disordered" evidence="1">
    <location>
        <begin position="530"/>
        <end position="553"/>
    </location>
</feature>
<dbReference type="VEuPathDB" id="TriTrypDB:Lsey_0008_0510"/>
<feature type="region of interest" description="Disordered" evidence="1">
    <location>
        <begin position="437"/>
        <end position="457"/>
    </location>
</feature>
<feature type="region of interest" description="Disordered" evidence="1">
    <location>
        <begin position="224"/>
        <end position="244"/>
    </location>
</feature>
<dbReference type="OrthoDB" id="273169at2759"/>
<dbReference type="OMA" id="AAIMSNH"/>
<feature type="compositionally biased region" description="Basic and acidic residues" evidence="1">
    <location>
        <begin position="544"/>
        <end position="553"/>
    </location>
</feature>
<evidence type="ECO:0000313" key="2">
    <source>
        <dbReference type="EMBL" id="KPI90264.1"/>
    </source>
</evidence>
<dbReference type="EMBL" id="LJSK01000008">
    <property type="protein sequence ID" value="KPI90264.1"/>
    <property type="molecule type" value="Genomic_DNA"/>
</dbReference>
<keyword evidence="3" id="KW-1185">Reference proteome</keyword>
<evidence type="ECO:0000313" key="3">
    <source>
        <dbReference type="Proteomes" id="UP000038009"/>
    </source>
</evidence>
<protein>
    <recommendedName>
        <fullName evidence="4">FHA domain-containing protein</fullName>
    </recommendedName>
</protein>
<proteinExistence type="predicted"/>
<accession>A0A0N1PEG0</accession>
<reference evidence="2 3" key="1">
    <citation type="journal article" date="2015" name="PLoS Pathog.">
        <title>Leptomonas seymouri: Adaptations to the Dixenous Life Cycle Analyzed by Genome Sequencing, Transcriptome Profiling and Co-infection with Leishmania donovani.</title>
        <authorList>
            <person name="Kraeva N."/>
            <person name="Butenko A."/>
            <person name="Hlavacova J."/>
            <person name="Kostygov A."/>
            <person name="Myskova J."/>
            <person name="Grybchuk D."/>
            <person name="Lestinova T."/>
            <person name="Votypka J."/>
            <person name="Volf P."/>
            <person name="Opperdoes F."/>
            <person name="Flegontov P."/>
            <person name="Lukes J."/>
            <person name="Yurchenko V."/>
        </authorList>
    </citation>
    <scope>NUCLEOTIDE SEQUENCE [LARGE SCALE GENOMIC DNA]</scope>
    <source>
        <strain evidence="2 3">ATCC 30220</strain>
    </source>
</reference>
<sequence>MEDKTASHVQPAEGTSVNSASILGACVLKLTHSTTYEPPLYLFPELLPQVPQGTPPLPVWDAVADAVDISASSWRVADASQLLAAGAAAASSTMPTGEAKGSTPLPRTPQAMVTLSSMVAENRLLAAGLDASVLKKGSFSSAGIIQQLATLQTRMGLTDEEGAAIMSNHFINLLAWQKLCEINGVQSNGTAPEVPRADELHNDSGASSSVSLLSAALSRKRARITENNNRDDGSHALPSPDPWATDAELALSGAVNGEKFVSAREKNVEERVDLLCTLAKLYKRPWRTLTSQGQQTDCVVPPGTVNVTSPFADNSKMPGAVIDPVEELSWGATARAAEGSTEFFGQVRVAHNVHFYSVVLSSRSGSASVAPRRVPLSQLVTYFGREAGVRSAAAVAAAALVPIGGGLGSYATRSEVLSKLHFALVLRPVYDRKAEVAREGGTGANDAEPSEDGTASSRDYAVVHTKTPDHYTLWLMNYGRNGVRIAGKGWVLSEPRQLSAGDVLVVGDEVEVRVEEHVTAAAARSTLVEVSGAEKAESPAPSQVKRERADDDQ</sequence>
<dbReference type="Proteomes" id="UP000038009">
    <property type="component" value="Unassembled WGS sequence"/>
</dbReference>
<evidence type="ECO:0000256" key="1">
    <source>
        <dbReference type="SAM" id="MobiDB-lite"/>
    </source>
</evidence>
<comment type="caution">
    <text evidence="2">The sequence shown here is derived from an EMBL/GenBank/DDBJ whole genome shotgun (WGS) entry which is preliminary data.</text>
</comment>